<dbReference type="EMBL" id="VZSR01000247">
    <property type="protein sequence ID" value="NWZ34144.1"/>
    <property type="molecule type" value="Genomic_DNA"/>
</dbReference>
<protein>
    <submittedName>
        <fullName evidence="6">MELT protein</fullName>
    </submittedName>
</protein>
<keyword evidence="4" id="KW-0472">Membrane</keyword>
<proteinExistence type="inferred from homology"/>
<evidence type="ECO:0000259" key="5">
    <source>
        <dbReference type="PROSITE" id="PS50003"/>
    </source>
</evidence>
<name>A0A7K7LT40_9PASS</name>
<comment type="similarity">
    <text evidence="2">Belongs to the MELT/VEPH family.</text>
</comment>
<evidence type="ECO:0000256" key="2">
    <source>
        <dbReference type="ARBA" id="ARBA00010187"/>
    </source>
</evidence>
<dbReference type="PROSITE" id="PS50003">
    <property type="entry name" value="PH_DOMAIN"/>
    <property type="match status" value="1"/>
</dbReference>
<dbReference type="InterPro" id="IPR039888">
    <property type="entry name" value="Melted-like"/>
</dbReference>
<sequence>MHHLFGLVLAQKDLSRAGDLFSLEDAEIEGSLSEALEQIRIISSAADYQTNDNDQAVVEICVTRITTAIRETASIEKHGKALVALWDSCLEHNLEPSGKDEDAPHAKIASDIMSCILQNYNRPPVMALAVPVAVKFLQRGNQELCRNMSSYLSLAAIAKAELLAEHTETILRSVLQGNSMLLRVLPALYEQRPQPILARLRDLVAPMAQLDPPEQLHLLRLLHTVARKRELGVLEECLPFLFGHLRDPNHSEVILNILLEISSYEPAALAPFLPTLREIGESFPSLIGQTAKIFGAVGHLDEERARASLLYLVNQLASMEHSFHHILLLEIKSLTDSFPSILGTQSRDIYRMSNSFSAIAKLLLRQLDTDSAAARMENHPEAPCPGPLEDFKSVVNGSEEDEKLQVKIQAFEEKINVDNSTPGSVRRYSLGQVSKEERKDMRFNRSKSLALHALRMKGLSSEGEENGEIPAGIAFSELYLSQEHEKLPFGVHPEAEHLENSLVSPQSADRPQAATLPEETLEKAVEGRAEAARGPGECQDKLYLHLKENLGKVKEYVLEMGRRIPIPEQCVIEDTAQSCVAKLSFSCPLKGHYCLYSKSSFTLVSQQPPLWIHIMFLFQQSLLAEPLSTQSSSVQVLKALWERTQLQGMHSFETAMIQSTFPQQKDLENVQMQLEEVRFFDLFGYSEEAAAWQCFMCNNPEKATGVNQDGQPLMEGKLKEKQVRWKFIKRWKTRYFTLAGNQLLFRKGKSKDDPDECPIELSKVQSVKVVPRKRRDRSLPRAFEIFTDSRSYVLKAKDQRDAEEWLQCLNVAVAQARERQSREATTYL</sequence>
<dbReference type="InterPro" id="IPR011993">
    <property type="entry name" value="PH-like_dom_sf"/>
</dbReference>
<evidence type="ECO:0000256" key="4">
    <source>
        <dbReference type="ARBA" id="ARBA00023136"/>
    </source>
</evidence>
<dbReference type="SMART" id="SM00233">
    <property type="entry name" value="PH"/>
    <property type="match status" value="1"/>
</dbReference>
<feature type="non-terminal residue" evidence="6">
    <location>
        <position position="828"/>
    </location>
</feature>
<dbReference type="Proteomes" id="UP000540762">
    <property type="component" value="Unassembled WGS sequence"/>
</dbReference>
<organism evidence="6 7">
    <name type="scientific">Brachypodius melanocephalos</name>
    <name type="common">black-headed bulbul</name>
    <dbReference type="NCBI Taxonomy" id="3235156"/>
    <lineage>
        <taxon>Eukaryota</taxon>
        <taxon>Metazoa</taxon>
        <taxon>Chordata</taxon>
        <taxon>Craniata</taxon>
        <taxon>Vertebrata</taxon>
        <taxon>Euteleostomi</taxon>
        <taxon>Archelosauria</taxon>
        <taxon>Archosauria</taxon>
        <taxon>Dinosauria</taxon>
        <taxon>Saurischia</taxon>
        <taxon>Theropoda</taxon>
        <taxon>Coelurosauria</taxon>
        <taxon>Aves</taxon>
        <taxon>Neognathae</taxon>
        <taxon>Neoaves</taxon>
        <taxon>Telluraves</taxon>
        <taxon>Australaves</taxon>
        <taxon>Passeriformes</taxon>
        <taxon>Sylvioidea</taxon>
        <taxon>Pycnonotidae</taxon>
        <taxon>Brachypodius</taxon>
    </lineage>
</organism>
<evidence type="ECO:0000313" key="7">
    <source>
        <dbReference type="Proteomes" id="UP000540762"/>
    </source>
</evidence>
<dbReference type="SUPFAM" id="SSF50729">
    <property type="entry name" value="PH domain-like"/>
    <property type="match status" value="1"/>
</dbReference>
<dbReference type="InterPro" id="IPR016024">
    <property type="entry name" value="ARM-type_fold"/>
</dbReference>
<dbReference type="PANTHER" id="PTHR21630">
    <property type="entry name" value="VEPH-A/MELTED"/>
    <property type="match status" value="1"/>
</dbReference>
<dbReference type="InterPro" id="IPR001849">
    <property type="entry name" value="PH_domain"/>
</dbReference>
<dbReference type="GO" id="GO:0009966">
    <property type="term" value="P:regulation of signal transduction"/>
    <property type="evidence" value="ECO:0007669"/>
    <property type="project" value="TreeGrafter"/>
</dbReference>
<dbReference type="PANTHER" id="PTHR21630:SF10">
    <property type="entry name" value="VENTRICULAR ZONE-EXPRESSED PH DOMAIN-CONTAINING PROTEIN HOMOLOG 1"/>
    <property type="match status" value="1"/>
</dbReference>
<feature type="domain" description="PH" evidence="5">
    <location>
        <begin position="711"/>
        <end position="814"/>
    </location>
</feature>
<dbReference type="Gene3D" id="2.30.29.30">
    <property type="entry name" value="Pleckstrin-homology domain (PH domain)/Phosphotyrosine-binding domain (PTB)"/>
    <property type="match status" value="1"/>
</dbReference>
<dbReference type="GO" id="GO:0010314">
    <property type="term" value="F:phosphatidylinositol-5-phosphate binding"/>
    <property type="evidence" value="ECO:0007669"/>
    <property type="project" value="TreeGrafter"/>
</dbReference>
<dbReference type="Pfam" id="PF00169">
    <property type="entry name" value="PH"/>
    <property type="match status" value="1"/>
</dbReference>
<accession>A0A7K7LT40</accession>
<comment type="subcellular location">
    <subcellularLocation>
        <location evidence="1">Cell membrane</location>
        <topology evidence="1">Peripheral membrane protein</topology>
        <orientation evidence="1">Cytoplasmic side</orientation>
    </subcellularLocation>
</comment>
<evidence type="ECO:0000256" key="1">
    <source>
        <dbReference type="ARBA" id="ARBA00004413"/>
    </source>
</evidence>
<evidence type="ECO:0000256" key="3">
    <source>
        <dbReference type="ARBA" id="ARBA00022475"/>
    </source>
</evidence>
<keyword evidence="3" id="KW-1003">Cell membrane</keyword>
<dbReference type="FunFam" id="2.30.29.30:FF:000138">
    <property type="entry name" value="Ventricular zone-expressed PH domain-containing protein-like 1"/>
    <property type="match status" value="1"/>
</dbReference>
<gene>
    <name evidence="6" type="primary">Veph1</name>
    <name evidence="6" type="ORF">BRAATR_R08907</name>
</gene>
<keyword evidence="7" id="KW-1185">Reference proteome</keyword>
<dbReference type="CDD" id="cd01264">
    <property type="entry name" value="PH_MELT_VEPH1"/>
    <property type="match status" value="1"/>
</dbReference>
<feature type="non-terminal residue" evidence="6">
    <location>
        <position position="1"/>
    </location>
</feature>
<dbReference type="SUPFAM" id="SSF48371">
    <property type="entry name" value="ARM repeat"/>
    <property type="match status" value="1"/>
</dbReference>
<dbReference type="AlphaFoldDB" id="A0A7K7LT40"/>
<reference evidence="6 7" key="1">
    <citation type="submission" date="2019-09" db="EMBL/GenBank/DDBJ databases">
        <title>Bird 10,000 Genomes (B10K) Project - Family phase.</title>
        <authorList>
            <person name="Zhang G."/>
        </authorList>
    </citation>
    <scope>NUCLEOTIDE SEQUENCE [LARGE SCALE GENOMIC DNA]</scope>
    <source>
        <strain evidence="6">OUT-0037</strain>
        <tissue evidence="6">Liver</tissue>
    </source>
</reference>
<comment type="caution">
    <text evidence="6">The sequence shown here is derived from an EMBL/GenBank/DDBJ whole genome shotgun (WGS) entry which is preliminary data.</text>
</comment>
<evidence type="ECO:0000313" key="6">
    <source>
        <dbReference type="EMBL" id="NWZ34144.1"/>
    </source>
</evidence>
<dbReference type="GO" id="GO:0005886">
    <property type="term" value="C:plasma membrane"/>
    <property type="evidence" value="ECO:0007669"/>
    <property type="project" value="UniProtKB-SubCell"/>
</dbReference>